<organism evidence="1 2">
    <name type="scientific">Dendrobium thyrsiflorum</name>
    <name type="common">Pinecone-like raceme dendrobium</name>
    <name type="synonym">Orchid</name>
    <dbReference type="NCBI Taxonomy" id="117978"/>
    <lineage>
        <taxon>Eukaryota</taxon>
        <taxon>Viridiplantae</taxon>
        <taxon>Streptophyta</taxon>
        <taxon>Embryophyta</taxon>
        <taxon>Tracheophyta</taxon>
        <taxon>Spermatophyta</taxon>
        <taxon>Magnoliopsida</taxon>
        <taxon>Liliopsida</taxon>
        <taxon>Asparagales</taxon>
        <taxon>Orchidaceae</taxon>
        <taxon>Epidendroideae</taxon>
        <taxon>Malaxideae</taxon>
        <taxon>Dendrobiinae</taxon>
        <taxon>Dendrobium</taxon>
    </lineage>
</organism>
<gene>
    <name evidence="1" type="ORF">M5K25_005838</name>
</gene>
<dbReference type="Gene3D" id="3.90.190.10">
    <property type="entry name" value="Protein tyrosine phosphatase superfamily"/>
    <property type="match status" value="1"/>
</dbReference>
<accession>A0ABD0VHA7</accession>
<dbReference type="PANTHER" id="PTHR23339">
    <property type="entry name" value="TYROSINE SPECIFIC PROTEIN PHOSPHATASE AND DUAL SPECIFICITY PROTEIN PHOSPHATASE"/>
    <property type="match status" value="1"/>
</dbReference>
<dbReference type="Proteomes" id="UP001552299">
    <property type="component" value="Unassembled WGS sequence"/>
</dbReference>
<proteinExistence type="predicted"/>
<name>A0ABD0VHA7_DENTH</name>
<evidence type="ECO:0000313" key="2">
    <source>
        <dbReference type="Proteomes" id="UP001552299"/>
    </source>
</evidence>
<sequence>MIQPSSAVEVFKGIVLDFTTSKSSPHTPFDIQPIKERERPNGVDKDKIYELASERTFIPVYSMATLTVGGARAMLDCLCAKWTGNGRTPPNVLTTDLRKEAVIYINGLPYVLIELDRPVDTLRYVGISGPLVESIELRMKEDINSEVAQSNGQILLHQEEFNPVSNHCIVIGFWEHLLLNDAKTPAEVYAALRDEGYNIDYRRISLTREREPSAADVDSIKHYKNDCARYHVFVSLTGHGGVAYAMVIKCLGLDANAKFSSGASENAETFISSALPRNSFAYRTVVEEALKHGDSYYSDILSLTRVLIHGPKCKAEVDALIER</sequence>
<dbReference type="Pfam" id="PF14566">
    <property type="entry name" value="PTPlike_phytase"/>
    <property type="match status" value="1"/>
</dbReference>
<evidence type="ECO:0000313" key="1">
    <source>
        <dbReference type="EMBL" id="KAL0921892.1"/>
    </source>
</evidence>
<protein>
    <submittedName>
        <fullName evidence="1">Uncharacterized protein</fullName>
    </submittedName>
</protein>
<dbReference type="AlphaFoldDB" id="A0ABD0VHA7"/>
<comment type="caution">
    <text evidence="1">The sequence shown here is derived from an EMBL/GenBank/DDBJ whole genome shotgun (WGS) entry which is preliminary data.</text>
</comment>
<keyword evidence="2" id="KW-1185">Reference proteome</keyword>
<reference evidence="1 2" key="1">
    <citation type="journal article" date="2024" name="Plant Biotechnol. J.">
        <title>Dendrobium thyrsiflorum genome and its molecular insights into genes involved in important horticultural traits.</title>
        <authorList>
            <person name="Chen B."/>
            <person name="Wang J.Y."/>
            <person name="Zheng P.J."/>
            <person name="Li K.L."/>
            <person name="Liang Y.M."/>
            <person name="Chen X.F."/>
            <person name="Zhang C."/>
            <person name="Zhao X."/>
            <person name="He X."/>
            <person name="Zhang G.Q."/>
            <person name="Liu Z.J."/>
            <person name="Xu Q."/>
        </authorList>
    </citation>
    <scope>NUCLEOTIDE SEQUENCE [LARGE SCALE GENOMIC DNA]</scope>
    <source>
        <strain evidence="1">GZMU011</strain>
    </source>
</reference>
<dbReference type="InterPro" id="IPR029021">
    <property type="entry name" value="Prot-tyrosine_phosphatase-like"/>
</dbReference>
<dbReference type="EMBL" id="JANQDX010000006">
    <property type="protein sequence ID" value="KAL0921892.1"/>
    <property type="molecule type" value="Genomic_DNA"/>
</dbReference>
<dbReference type="InterPro" id="IPR050561">
    <property type="entry name" value="PTP"/>
</dbReference>
<dbReference type="SMART" id="SM01301">
    <property type="entry name" value="PTPlike_phytase"/>
    <property type="match status" value="1"/>
</dbReference>